<dbReference type="OrthoDB" id="2017544at2759"/>
<comment type="caution">
    <text evidence="1">The sequence shown here is derived from an EMBL/GenBank/DDBJ whole genome shotgun (WGS) entry which is preliminary data.</text>
</comment>
<dbReference type="AlphaFoldDB" id="L8WYA1"/>
<dbReference type="Proteomes" id="UP000011668">
    <property type="component" value="Unassembled WGS sequence"/>
</dbReference>
<protein>
    <submittedName>
        <fullName evidence="1">Uncharacterized protein</fullName>
    </submittedName>
</protein>
<accession>L8WYA1</accession>
<organism evidence="1 2">
    <name type="scientific">Thanatephorus cucumeris (strain AG1-IA)</name>
    <name type="common">Rice sheath blight fungus</name>
    <name type="synonym">Rhizoctonia solani</name>
    <dbReference type="NCBI Taxonomy" id="983506"/>
    <lineage>
        <taxon>Eukaryota</taxon>
        <taxon>Fungi</taxon>
        <taxon>Dikarya</taxon>
        <taxon>Basidiomycota</taxon>
        <taxon>Agaricomycotina</taxon>
        <taxon>Agaricomycetes</taxon>
        <taxon>Cantharellales</taxon>
        <taxon>Ceratobasidiaceae</taxon>
        <taxon>Rhizoctonia</taxon>
        <taxon>Rhizoctonia solani AG-1</taxon>
    </lineage>
</organism>
<proteinExistence type="predicted"/>
<reference evidence="1 2" key="1">
    <citation type="journal article" date="2013" name="Nat. Commun.">
        <title>The evolution and pathogenic mechanisms of the rice sheath blight pathogen.</title>
        <authorList>
            <person name="Zheng A."/>
            <person name="Lin R."/>
            <person name="Xu L."/>
            <person name="Qin P."/>
            <person name="Tang C."/>
            <person name="Ai P."/>
            <person name="Zhang D."/>
            <person name="Liu Y."/>
            <person name="Sun Z."/>
            <person name="Feng H."/>
            <person name="Wang Y."/>
            <person name="Chen Y."/>
            <person name="Liang X."/>
            <person name="Fu R."/>
            <person name="Li Q."/>
            <person name="Zhang J."/>
            <person name="Yu X."/>
            <person name="Xie Z."/>
            <person name="Ding L."/>
            <person name="Guan P."/>
            <person name="Tang J."/>
            <person name="Liang Y."/>
            <person name="Wang S."/>
            <person name="Deng Q."/>
            <person name="Li S."/>
            <person name="Zhu J."/>
            <person name="Wang L."/>
            <person name="Liu H."/>
            <person name="Li P."/>
        </authorList>
    </citation>
    <scope>NUCLEOTIDE SEQUENCE [LARGE SCALE GENOMIC DNA]</scope>
    <source>
        <strain evidence="2">AG-1 IA</strain>
    </source>
</reference>
<evidence type="ECO:0000313" key="1">
    <source>
        <dbReference type="EMBL" id="ELU43076.1"/>
    </source>
</evidence>
<dbReference type="HOGENOM" id="CLU_2962513_0_0_1"/>
<gene>
    <name evidence="1" type="ORF">AG1IA_02887</name>
</gene>
<dbReference type="STRING" id="983506.L8WYA1"/>
<sequence>MNIAKLLQPAHRHVTAHGGRVIQRRLGTRIPPYVRSFHQTPITNGRVGEYFVGSNLNVV</sequence>
<evidence type="ECO:0000313" key="2">
    <source>
        <dbReference type="Proteomes" id="UP000011668"/>
    </source>
</evidence>
<keyword evidence="2" id="KW-1185">Reference proteome</keyword>
<dbReference type="EMBL" id="AFRT01000610">
    <property type="protein sequence ID" value="ELU43076.1"/>
    <property type="molecule type" value="Genomic_DNA"/>
</dbReference>
<name>L8WYA1_THACA</name>